<name>A0A4U0SIZ1_9ACTN</name>
<dbReference type="InterPro" id="IPR006905">
    <property type="entry name" value="Flavin_halogenase"/>
</dbReference>
<dbReference type="InterPro" id="IPR036188">
    <property type="entry name" value="FAD/NAD-bd_sf"/>
</dbReference>
<dbReference type="SUPFAM" id="SSF51905">
    <property type="entry name" value="FAD/NAD(P)-binding domain"/>
    <property type="match status" value="1"/>
</dbReference>
<proteinExistence type="predicted"/>
<dbReference type="GO" id="GO:0004497">
    <property type="term" value="F:monooxygenase activity"/>
    <property type="evidence" value="ECO:0007669"/>
    <property type="project" value="InterPro"/>
</dbReference>
<gene>
    <name evidence="1" type="ORF">FCI23_22275</name>
</gene>
<evidence type="ECO:0000313" key="1">
    <source>
        <dbReference type="EMBL" id="TKA09562.1"/>
    </source>
</evidence>
<dbReference type="AlphaFoldDB" id="A0A4U0SIZ1"/>
<evidence type="ECO:0000313" key="2">
    <source>
        <dbReference type="Proteomes" id="UP000305778"/>
    </source>
</evidence>
<dbReference type="Pfam" id="PF04820">
    <property type="entry name" value="Trp_halogenase"/>
    <property type="match status" value="1"/>
</dbReference>
<sequence length="99" mass="10846">MILTGTHRQVTAPSQIQHGRPIPCLRGMVLARRSTFEFVLRERTEARAGVRTVRGARVVGLITAPDDPCRVIGVHTADGRTWTADLVVDASGRRTDLSD</sequence>
<comment type="caution">
    <text evidence="1">The sequence shown here is derived from an EMBL/GenBank/DDBJ whole genome shotgun (WGS) entry which is preliminary data.</text>
</comment>
<dbReference type="Proteomes" id="UP000305778">
    <property type="component" value="Unassembled WGS sequence"/>
</dbReference>
<dbReference type="OrthoDB" id="9790035at2"/>
<dbReference type="Gene3D" id="3.50.50.60">
    <property type="entry name" value="FAD/NAD(P)-binding domain"/>
    <property type="match status" value="1"/>
</dbReference>
<reference evidence="1 2" key="1">
    <citation type="submission" date="2019-04" db="EMBL/GenBank/DDBJ databases">
        <title>Streptomyces oryziradicis sp. nov., a novel actinomycete isolated from rhizosphere soil of rice (Oryza sativa L.).</title>
        <authorList>
            <person name="Li C."/>
        </authorList>
    </citation>
    <scope>NUCLEOTIDE SEQUENCE [LARGE SCALE GENOMIC DNA]</scope>
    <source>
        <strain evidence="1 2">NEAU-C40</strain>
    </source>
</reference>
<accession>A0A4U0SIZ1</accession>
<dbReference type="EMBL" id="SUMC01000021">
    <property type="protein sequence ID" value="TKA09562.1"/>
    <property type="molecule type" value="Genomic_DNA"/>
</dbReference>
<organism evidence="1 2">
    <name type="scientific">Actinacidiphila oryziradicis</name>
    <dbReference type="NCBI Taxonomy" id="2571141"/>
    <lineage>
        <taxon>Bacteria</taxon>
        <taxon>Bacillati</taxon>
        <taxon>Actinomycetota</taxon>
        <taxon>Actinomycetes</taxon>
        <taxon>Kitasatosporales</taxon>
        <taxon>Streptomycetaceae</taxon>
        <taxon>Actinacidiphila</taxon>
    </lineage>
</organism>
<keyword evidence="2" id="KW-1185">Reference proteome</keyword>
<protein>
    <submittedName>
        <fullName evidence="1">Tryptophan 7-halogenase</fullName>
    </submittedName>
</protein>